<feature type="domain" description="HAT C-terminal dimerisation" evidence="1">
    <location>
        <begin position="500"/>
        <end position="571"/>
    </location>
</feature>
<dbReference type="Pfam" id="PF05699">
    <property type="entry name" value="Dimer_Tnp_hAT"/>
    <property type="match status" value="1"/>
</dbReference>
<sequence>MNLHTTIDRDSLLKKSNSRREIWNYFGFLPDESGRPIDDGKPICQNANREFKLKGETLSTFRRIPHLLQSARRLNQNHAVLTGAQSHTATPTTSKLQPTIDSLFEKSKKYEATSKEAAVLNRAVAEFICLDQIPIYTVERFGFKQPVKKLNSKYELHSRNFFMNNEIPKLYTETRETLKAELEGSGFYACTTNFWTSRTMQSYMAITAQTGRCNHVTTQQREMLGEQWGLNLRDMAGITMDNASNNIKAFSDCNWILCFGHNLDLVVHKGLSVDHVGNTLSRLRRTVSPFSQSAKLTRQLKSKQADVGVPQHKLIHDEPTCWGSAYDMQQAVCTMLADNRNKWHLMPKYLDVTTMKALKNVLGPLREFTDALSGDQHPTISSVLPLLWKSESILTVSTSDSQLSSRIKDCIRSDLQNRYNQKEVQTIGGSTVSEQVEESLIHAVPSEKIPNQQPNFKCPKSGLSGLLAGIMNEKRGATPHTTEDDVTVSAAEPQQKLRREMETYHKMPETDARDDPLKWWRQNEGNFPVLSVLAKRYLRISATSCVSEHIFSTSGNICSPLRARLTSHHVDVGVSCKKSATGQEIGHLNCKGAIINLLRISKMF</sequence>
<proteinExistence type="predicted"/>
<keyword evidence="2" id="KW-0436">Ligase</keyword>
<organism evidence="2 3">
    <name type="scientific">Labeo rohita</name>
    <name type="common">Indian major carp</name>
    <name type="synonym">Cyprinus rohita</name>
    <dbReference type="NCBI Taxonomy" id="84645"/>
    <lineage>
        <taxon>Eukaryota</taxon>
        <taxon>Metazoa</taxon>
        <taxon>Chordata</taxon>
        <taxon>Craniata</taxon>
        <taxon>Vertebrata</taxon>
        <taxon>Euteleostomi</taxon>
        <taxon>Actinopterygii</taxon>
        <taxon>Neopterygii</taxon>
        <taxon>Teleostei</taxon>
        <taxon>Ostariophysi</taxon>
        <taxon>Cypriniformes</taxon>
        <taxon>Cyprinidae</taxon>
        <taxon>Labeoninae</taxon>
        <taxon>Labeonini</taxon>
        <taxon>Labeo</taxon>
    </lineage>
</organism>
<dbReference type="InterPro" id="IPR052035">
    <property type="entry name" value="ZnF_BED_domain_contain"/>
</dbReference>
<dbReference type="PANTHER" id="PTHR46481">
    <property type="entry name" value="ZINC FINGER BED DOMAIN-CONTAINING PROTEIN 4"/>
    <property type="match status" value="1"/>
</dbReference>
<protein>
    <submittedName>
        <fullName evidence="2">E3 SUMO-protein ligase ZBED1</fullName>
    </submittedName>
</protein>
<dbReference type="SUPFAM" id="SSF53098">
    <property type="entry name" value="Ribonuclease H-like"/>
    <property type="match status" value="1"/>
</dbReference>
<comment type="caution">
    <text evidence="2">The sequence shown here is derived from an EMBL/GenBank/DDBJ whole genome shotgun (WGS) entry which is preliminary data.</text>
</comment>
<dbReference type="GO" id="GO:0016874">
    <property type="term" value="F:ligase activity"/>
    <property type="evidence" value="ECO:0007669"/>
    <property type="project" value="UniProtKB-KW"/>
</dbReference>
<dbReference type="Proteomes" id="UP000830375">
    <property type="component" value="Unassembled WGS sequence"/>
</dbReference>
<dbReference type="PANTHER" id="PTHR46481:SF9">
    <property type="entry name" value="ZINC FINGER BED DOMAIN-CONTAINING PROTEIN 1-LIKE"/>
    <property type="match status" value="1"/>
</dbReference>
<gene>
    <name evidence="2" type="ORF">H4Q32_030071</name>
</gene>
<dbReference type="InterPro" id="IPR008906">
    <property type="entry name" value="HATC_C_dom"/>
</dbReference>
<reference evidence="2 3" key="1">
    <citation type="submission" date="2022-01" db="EMBL/GenBank/DDBJ databases">
        <title>A high-quality chromosome-level genome assembly of rohu carp, Labeo rohita.</title>
        <authorList>
            <person name="Arick M.A. II"/>
            <person name="Hsu C.-Y."/>
            <person name="Magbanua Z."/>
            <person name="Pechanova O."/>
            <person name="Grover C."/>
            <person name="Miller E."/>
            <person name="Thrash A."/>
            <person name="Ezzel L."/>
            <person name="Alam S."/>
            <person name="Benzie J."/>
            <person name="Hamilton M."/>
            <person name="Karsi A."/>
            <person name="Lawrence M.L."/>
            <person name="Peterson D.G."/>
        </authorList>
    </citation>
    <scope>NUCLEOTIDE SEQUENCE [LARGE SCALE GENOMIC DNA]</scope>
    <source>
        <strain evidence="3">BAU-BD-2019</strain>
        <tissue evidence="2">Blood</tissue>
    </source>
</reference>
<keyword evidence="3" id="KW-1185">Reference proteome</keyword>
<dbReference type="InterPro" id="IPR012337">
    <property type="entry name" value="RNaseH-like_sf"/>
</dbReference>
<evidence type="ECO:0000313" key="3">
    <source>
        <dbReference type="Proteomes" id="UP000830375"/>
    </source>
</evidence>
<evidence type="ECO:0000313" key="2">
    <source>
        <dbReference type="EMBL" id="KAI2661047.1"/>
    </source>
</evidence>
<name>A0ABQ8MFJ3_LABRO</name>
<accession>A0ABQ8MFJ3</accession>
<evidence type="ECO:0000259" key="1">
    <source>
        <dbReference type="Pfam" id="PF05699"/>
    </source>
</evidence>
<dbReference type="EMBL" id="JACTAM010000009">
    <property type="protein sequence ID" value="KAI2661047.1"/>
    <property type="molecule type" value="Genomic_DNA"/>
</dbReference>